<accession>A0AAD6E7L5</accession>
<name>A0AAD6E7L5_9EURO</name>
<reference evidence="1" key="1">
    <citation type="journal article" date="2023" name="IMA Fungus">
        <title>Comparative genomic study of the Penicillium genus elucidates a diverse pangenome and 15 lateral gene transfer events.</title>
        <authorList>
            <person name="Petersen C."/>
            <person name="Sorensen T."/>
            <person name="Nielsen M.R."/>
            <person name="Sondergaard T.E."/>
            <person name="Sorensen J.L."/>
            <person name="Fitzpatrick D.A."/>
            <person name="Frisvad J.C."/>
            <person name="Nielsen K.L."/>
        </authorList>
    </citation>
    <scope>NUCLEOTIDE SEQUENCE</scope>
    <source>
        <strain evidence="1">IBT 12815</strain>
    </source>
</reference>
<proteinExistence type="predicted"/>
<sequence>MTNNKGIGVDRVEALQETRDRANDSIESANCFLEGKLYQTLEEQETVQGPVQYSKRPYAIVTWKDVLSEATTSGQFERQGNGIYWCRVKGSVVEMSTEDYHFIALGYPQRMMQPSYLSWAQKEKGTAGAVIKQEVRAANAAIETINSAAPDPTRSSIASDILHRSEKSTMMTYQAEISRLRANRRGSGFQSRRNQGFLA</sequence>
<organism evidence="1 2">
    <name type="scientific">Penicillium hordei</name>
    <dbReference type="NCBI Taxonomy" id="40994"/>
    <lineage>
        <taxon>Eukaryota</taxon>
        <taxon>Fungi</taxon>
        <taxon>Dikarya</taxon>
        <taxon>Ascomycota</taxon>
        <taxon>Pezizomycotina</taxon>
        <taxon>Eurotiomycetes</taxon>
        <taxon>Eurotiomycetidae</taxon>
        <taxon>Eurotiales</taxon>
        <taxon>Aspergillaceae</taxon>
        <taxon>Penicillium</taxon>
    </lineage>
</organism>
<dbReference type="GeneID" id="81587440"/>
<keyword evidence="2" id="KW-1185">Reference proteome</keyword>
<protein>
    <submittedName>
        <fullName evidence="1">Uncharacterized protein</fullName>
    </submittedName>
</protein>
<dbReference type="EMBL" id="JAQJAE010000003">
    <property type="protein sequence ID" value="KAJ5603185.1"/>
    <property type="molecule type" value="Genomic_DNA"/>
</dbReference>
<gene>
    <name evidence="1" type="ORF">N7537_006141</name>
</gene>
<dbReference type="RefSeq" id="XP_056752983.1">
    <property type="nucleotide sequence ID" value="XM_056897198.1"/>
</dbReference>
<dbReference type="Proteomes" id="UP001213799">
    <property type="component" value="Unassembled WGS sequence"/>
</dbReference>
<evidence type="ECO:0000313" key="1">
    <source>
        <dbReference type="EMBL" id="KAJ5603185.1"/>
    </source>
</evidence>
<dbReference type="AlphaFoldDB" id="A0AAD6E7L5"/>
<comment type="caution">
    <text evidence="1">The sequence shown here is derived from an EMBL/GenBank/DDBJ whole genome shotgun (WGS) entry which is preliminary data.</text>
</comment>
<evidence type="ECO:0000313" key="2">
    <source>
        <dbReference type="Proteomes" id="UP001213799"/>
    </source>
</evidence>
<reference evidence="1" key="2">
    <citation type="submission" date="2023-01" db="EMBL/GenBank/DDBJ databases">
        <authorList>
            <person name="Petersen C."/>
        </authorList>
    </citation>
    <scope>NUCLEOTIDE SEQUENCE</scope>
    <source>
        <strain evidence="1">IBT 12815</strain>
    </source>
</reference>